<proteinExistence type="inferred from homology"/>
<dbReference type="Pfam" id="PF00459">
    <property type="entry name" value="Inositol_P"/>
    <property type="match status" value="1"/>
</dbReference>
<dbReference type="SUPFAM" id="SSF56655">
    <property type="entry name" value="Carbohydrate phosphatase"/>
    <property type="match status" value="1"/>
</dbReference>
<dbReference type="GO" id="GO:0016020">
    <property type="term" value="C:membrane"/>
    <property type="evidence" value="ECO:0007669"/>
    <property type="project" value="UniProtKB-SubCell"/>
</dbReference>
<evidence type="ECO:0000256" key="14">
    <source>
        <dbReference type="ARBA" id="ARBA00042949"/>
    </source>
</evidence>
<evidence type="ECO:0000256" key="11">
    <source>
        <dbReference type="ARBA" id="ARBA00022989"/>
    </source>
</evidence>
<feature type="binding site" evidence="15">
    <location>
        <position position="186"/>
    </location>
    <ligand>
        <name>Mg(2+)</name>
        <dbReference type="ChEBI" id="CHEBI:18420"/>
        <label>1</label>
        <note>catalytic</note>
    </ligand>
</feature>
<evidence type="ECO:0000256" key="9">
    <source>
        <dbReference type="ARBA" id="ARBA00022801"/>
    </source>
</evidence>
<dbReference type="InterPro" id="IPR050725">
    <property type="entry name" value="CysQ/Inositol_MonoPase"/>
</dbReference>
<accession>A0A0N4XWX9</accession>
<gene>
    <name evidence="17" type="ORF">NBR_LOCUS7443</name>
</gene>
<feature type="binding site" evidence="15">
    <location>
        <position position="188"/>
    </location>
    <ligand>
        <name>Mg(2+)</name>
        <dbReference type="ChEBI" id="CHEBI:18420"/>
        <label>1</label>
        <note>catalytic</note>
    </ligand>
</feature>
<keyword evidence="10 15" id="KW-0460">Magnesium</keyword>
<evidence type="ECO:0000256" key="15">
    <source>
        <dbReference type="PIRSR" id="PIRSR600760-2"/>
    </source>
</evidence>
<comment type="catalytic activity">
    <reaction evidence="1">
        <text>a myo-inositol phosphate + H2O = myo-inositol + phosphate</text>
        <dbReference type="Rhea" id="RHEA:24056"/>
        <dbReference type="ChEBI" id="CHEBI:15377"/>
        <dbReference type="ChEBI" id="CHEBI:17268"/>
        <dbReference type="ChEBI" id="CHEBI:43474"/>
        <dbReference type="ChEBI" id="CHEBI:84139"/>
        <dbReference type="EC" id="3.1.3.25"/>
    </reaction>
</comment>
<dbReference type="InterPro" id="IPR000760">
    <property type="entry name" value="Inositol_monophosphatase-like"/>
</dbReference>
<dbReference type="WBParaSite" id="NBR_0000744201-mRNA-1">
    <property type="protein sequence ID" value="NBR_0000744201-mRNA-1"/>
    <property type="gene ID" value="NBR_0000744201"/>
</dbReference>
<keyword evidence="7 16" id="KW-0812">Transmembrane</keyword>
<sequence>MALRGLDLACYKRADSDLAKHDDASQRMQVRLNPRNTFTFIVGAGFLYLAYVIFFKSGDGFPEIDVDLTDVVSYAVLSVEMGGYAVRKIHEENSNELNIAQKGLTDEGKAELLTKADLVSNFLILDVLQRFPRLKVITEEKDSSITEADAAPYRTDSYATWLSIRDVLAKVPSRRLTLSDVVVYVDPLDATQEYTEGLTQYVTVMTCVVNGDEPIFGAIYRPFMNETVIGIKGWGVMTSDQRKVTPVDLKDTIKKIVVSRSHAGAVEKLAQKAFGDDYAVEPAGGSGYKTLRLLNGTAELYMHQTAIKKWDTCAGDAILRALGGAMLDLDGTPLQ</sequence>
<keyword evidence="9" id="KW-0378">Hydrolase</keyword>
<name>A0A0N4XWX9_NIPBR</name>
<dbReference type="GO" id="GO:0052834">
    <property type="term" value="F:inositol monophosphate phosphatase activity"/>
    <property type="evidence" value="ECO:0007669"/>
    <property type="project" value="UniProtKB-EC"/>
</dbReference>
<evidence type="ECO:0000256" key="13">
    <source>
        <dbReference type="ARBA" id="ARBA00042119"/>
    </source>
</evidence>
<dbReference type="Gene3D" id="3.40.190.80">
    <property type="match status" value="1"/>
</dbReference>
<dbReference type="Gene3D" id="3.30.540.10">
    <property type="entry name" value="Fructose-1,6-Bisphosphatase, subunit A, domain 1"/>
    <property type="match status" value="1"/>
</dbReference>
<evidence type="ECO:0000256" key="12">
    <source>
        <dbReference type="ARBA" id="ARBA00023136"/>
    </source>
</evidence>
<evidence type="ECO:0000256" key="4">
    <source>
        <dbReference type="ARBA" id="ARBA00005152"/>
    </source>
</evidence>
<evidence type="ECO:0000256" key="5">
    <source>
        <dbReference type="ARBA" id="ARBA00009759"/>
    </source>
</evidence>
<keyword evidence="8 15" id="KW-0479">Metal-binding</keyword>
<dbReference type="InterPro" id="IPR020550">
    <property type="entry name" value="Inositol_monophosphatase_CS"/>
</dbReference>
<dbReference type="STRING" id="27835.A0A0N4XWX9"/>
<dbReference type="Proteomes" id="UP000271162">
    <property type="component" value="Unassembled WGS sequence"/>
</dbReference>
<dbReference type="AlphaFoldDB" id="A0A0N4XWX9"/>
<dbReference type="GO" id="GO:0046854">
    <property type="term" value="P:phosphatidylinositol phosphate biosynthetic process"/>
    <property type="evidence" value="ECO:0007669"/>
    <property type="project" value="InterPro"/>
</dbReference>
<organism evidence="19">
    <name type="scientific">Nippostrongylus brasiliensis</name>
    <name type="common">Rat hookworm</name>
    <dbReference type="NCBI Taxonomy" id="27835"/>
    <lineage>
        <taxon>Eukaryota</taxon>
        <taxon>Metazoa</taxon>
        <taxon>Ecdysozoa</taxon>
        <taxon>Nematoda</taxon>
        <taxon>Chromadorea</taxon>
        <taxon>Rhabditida</taxon>
        <taxon>Rhabditina</taxon>
        <taxon>Rhabditomorpha</taxon>
        <taxon>Strongyloidea</taxon>
        <taxon>Heligmosomidae</taxon>
        <taxon>Nippostrongylus</taxon>
    </lineage>
</organism>
<comment type="subcellular location">
    <subcellularLocation>
        <location evidence="3">Membrane</location>
        <topology evidence="3">Single-pass membrane protein</topology>
    </subcellularLocation>
</comment>
<evidence type="ECO:0000256" key="6">
    <source>
        <dbReference type="ARBA" id="ARBA00013106"/>
    </source>
</evidence>
<dbReference type="GO" id="GO:0008254">
    <property type="term" value="F:3'-nucleotidase activity"/>
    <property type="evidence" value="ECO:0007669"/>
    <property type="project" value="TreeGrafter"/>
</dbReference>
<evidence type="ECO:0000313" key="18">
    <source>
        <dbReference type="Proteomes" id="UP000271162"/>
    </source>
</evidence>
<feature type="transmembrane region" description="Helical" evidence="16">
    <location>
        <begin position="37"/>
        <end position="55"/>
    </location>
</feature>
<dbReference type="EC" id="3.1.3.25" evidence="6"/>
<comment type="similarity">
    <text evidence="5">Belongs to the inositol monophosphatase superfamily.</text>
</comment>
<feature type="binding site" evidence="15">
    <location>
        <position position="139"/>
    </location>
    <ligand>
        <name>Mg(2+)</name>
        <dbReference type="ChEBI" id="CHEBI:18420"/>
        <label>1</label>
        <note>catalytic</note>
    </ligand>
</feature>
<evidence type="ECO:0000256" key="16">
    <source>
        <dbReference type="SAM" id="Phobius"/>
    </source>
</evidence>
<dbReference type="OMA" id="VKQVAWQ"/>
<evidence type="ECO:0000256" key="2">
    <source>
        <dbReference type="ARBA" id="ARBA00001946"/>
    </source>
</evidence>
<protein>
    <recommendedName>
        <fullName evidence="6">inositol-phosphate phosphatase</fullName>
        <ecNumber evidence="6">3.1.3.25</ecNumber>
    </recommendedName>
    <alternativeName>
        <fullName evidence="14">Inositol-1(or 4)-monophosphatase 3</fullName>
    </alternativeName>
    <alternativeName>
        <fullName evidence="13">Myo-inositol monophosphatase A3</fullName>
    </alternativeName>
</protein>
<keyword evidence="11 16" id="KW-1133">Transmembrane helix</keyword>
<comment type="cofactor">
    <cofactor evidence="2 15">
        <name>Mg(2+)</name>
        <dbReference type="ChEBI" id="CHEBI:18420"/>
    </cofactor>
</comment>
<evidence type="ECO:0000313" key="19">
    <source>
        <dbReference type="WBParaSite" id="NBR_0000744201-mRNA-1"/>
    </source>
</evidence>
<evidence type="ECO:0000256" key="7">
    <source>
        <dbReference type="ARBA" id="ARBA00022692"/>
    </source>
</evidence>
<dbReference type="GO" id="GO:0005737">
    <property type="term" value="C:cytoplasm"/>
    <property type="evidence" value="ECO:0007669"/>
    <property type="project" value="UniProtKB-ARBA"/>
</dbReference>
<keyword evidence="18" id="KW-1185">Reference proteome</keyword>
<dbReference type="EMBL" id="UYSL01019890">
    <property type="protein sequence ID" value="VDL71032.1"/>
    <property type="molecule type" value="Genomic_DNA"/>
</dbReference>
<reference evidence="17 18" key="2">
    <citation type="submission" date="2018-11" db="EMBL/GenBank/DDBJ databases">
        <authorList>
            <consortium name="Pathogen Informatics"/>
        </authorList>
    </citation>
    <scope>NUCLEOTIDE SEQUENCE [LARGE SCALE GENOMIC DNA]</scope>
</reference>
<feature type="binding site" evidence="15">
    <location>
        <position position="189"/>
    </location>
    <ligand>
        <name>Mg(2+)</name>
        <dbReference type="ChEBI" id="CHEBI:18420"/>
        <label>1</label>
        <note>catalytic</note>
    </ligand>
</feature>
<keyword evidence="12 16" id="KW-0472">Membrane</keyword>
<comment type="pathway">
    <text evidence="4">Polyol metabolism; myo-inositol biosynthesis; myo-inositol from D-glucose 6-phosphate: step 2/2.</text>
</comment>
<evidence type="ECO:0000256" key="3">
    <source>
        <dbReference type="ARBA" id="ARBA00004167"/>
    </source>
</evidence>
<dbReference type="GO" id="GO:0012505">
    <property type="term" value="C:endomembrane system"/>
    <property type="evidence" value="ECO:0007669"/>
    <property type="project" value="TreeGrafter"/>
</dbReference>
<dbReference type="FunFam" id="3.30.540.10:FF:000012">
    <property type="entry name" value="Blast:Putative inositol monophosphatase 3"/>
    <property type="match status" value="1"/>
</dbReference>
<evidence type="ECO:0000256" key="1">
    <source>
        <dbReference type="ARBA" id="ARBA00001033"/>
    </source>
</evidence>
<evidence type="ECO:0000256" key="8">
    <source>
        <dbReference type="ARBA" id="ARBA00022723"/>
    </source>
</evidence>
<dbReference type="GO" id="GO:0046872">
    <property type="term" value="F:metal ion binding"/>
    <property type="evidence" value="ECO:0007669"/>
    <property type="project" value="UniProtKB-KW"/>
</dbReference>
<reference evidence="19" key="1">
    <citation type="submission" date="2017-02" db="UniProtKB">
        <authorList>
            <consortium name="WormBaseParasite"/>
        </authorList>
    </citation>
    <scope>IDENTIFICATION</scope>
</reference>
<dbReference type="PANTHER" id="PTHR43028">
    <property type="entry name" value="3'(2'),5'-BISPHOSPHATE NUCLEOTIDASE 1"/>
    <property type="match status" value="1"/>
</dbReference>
<dbReference type="PROSITE" id="PS00630">
    <property type="entry name" value="IMP_2"/>
    <property type="match status" value="1"/>
</dbReference>
<evidence type="ECO:0000313" key="17">
    <source>
        <dbReference type="EMBL" id="VDL71032.1"/>
    </source>
</evidence>
<dbReference type="PANTHER" id="PTHR43028:SF4">
    <property type="entry name" value="INOSITOL MONOPHOSPHATASE 3"/>
    <property type="match status" value="1"/>
</dbReference>
<feature type="binding site" evidence="15">
    <location>
        <position position="311"/>
    </location>
    <ligand>
        <name>Mg(2+)</name>
        <dbReference type="ChEBI" id="CHEBI:18420"/>
        <label>1</label>
        <note>catalytic</note>
    </ligand>
</feature>
<evidence type="ECO:0000256" key="10">
    <source>
        <dbReference type="ARBA" id="ARBA00022842"/>
    </source>
</evidence>